<name>K1R2M9_MAGGI</name>
<feature type="compositionally biased region" description="Basic and acidic residues" evidence="1">
    <location>
        <begin position="394"/>
        <end position="412"/>
    </location>
</feature>
<evidence type="ECO:0000313" key="2">
    <source>
        <dbReference type="EMBL" id="EKC37804.1"/>
    </source>
</evidence>
<sequence>MEIPTRRNTRSIRVTSRRPLQGRSRRQNNNPVILNDDDAEPQNVSCIDLTDLDADFIDLTSPAPNDASIIILPGTESTEPRARPRTSRRGSRTRRQSDRVNLDDSENDVIEISESYQALPLPLSFEDAGNESFNANDSLRSPRQEISCPICMDNKKQVTQELFSAARNIRENAKEGMQMIRQFANSLNANSNTHSCNHGNRNVSNHVHQPTPDHNHCPNGVSMPTTVNNVSVGTSTVCMEPNCNNHCGDDNCDSVDDSCSEQSSSTSTSNQKEGKYCDCCYCEFFGHGNPPVAPTSKNYEEMRNRLRLRLKRKQQSEKKQDPHYQNCIMANSNHNNNSPARPVKVVPVQECPKEDPVAGKGLDELLNFINGTENKDQAPEKSSKALKRARQKQRKAEEKARMEAERIKKEQEEAEKERQRLAMIEVVIGAPLDTLSNAEGYSKTGNIYLCPIRLDKNRSDVTECSELNLPDVGKIDFVVTLIHEIK</sequence>
<dbReference type="EMBL" id="JH816389">
    <property type="protein sequence ID" value="EKC37804.1"/>
    <property type="molecule type" value="Genomic_DNA"/>
</dbReference>
<feature type="region of interest" description="Disordered" evidence="1">
    <location>
        <begin position="371"/>
        <end position="412"/>
    </location>
</feature>
<feature type="compositionally biased region" description="Basic residues" evidence="1">
    <location>
        <begin position="384"/>
        <end position="393"/>
    </location>
</feature>
<dbReference type="AlphaFoldDB" id="K1R2M9"/>
<dbReference type="InterPro" id="IPR029717">
    <property type="entry name" value="FAM193"/>
</dbReference>
<dbReference type="HOGENOM" id="CLU_561709_0_0_1"/>
<dbReference type="PANTHER" id="PTHR15109">
    <property type="entry name" value="AGAP004327-PA"/>
    <property type="match status" value="1"/>
</dbReference>
<dbReference type="InParanoid" id="K1R2M9"/>
<protein>
    <submittedName>
        <fullName evidence="2">Uncharacterized protein C4orf8-like protein</fullName>
    </submittedName>
</protein>
<proteinExistence type="predicted"/>
<feature type="compositionally biased region" description="Basic and acidic residues" evidence="1">
    <location>
        <begin position="373"/>
        <end position="383"/>
    </location>
</feature>
<accession>K1R2M9</accession>
<organism evidence="2">
    <name type="scientific">Magallana gigas</name>
    <name type="common">Pacific oyster</name>
    <name type="synonym">Crassostrea gigas</name>
    <dbReference type="NCBI Taxonomy" id="29159"/>
    <lineage>
        <taxon>Eukaryota</taxon>
        <taxon>Metazoa</taxon>
        <taxon>Spiralia</taxon>
        <taxon>Lophotrochozoa</taxon>
        <taxon>Mollusca</taxon>
        <taxon>Bivalvia</taxon>
        <taxon>Autobranchia</taxon>
        <taxon>Pteriomorphia</taxon>
        <taxon>Ostreida</taxon>
        <taxon>Ostreoidea</taxon>
        <taxon>Ostreidae</taxon>
        <taxon>Magallana</taxon>
    </lineage>
</organism>
<dbReference type="PANTHER" id="PTHR15109:SF4">
    <property type="entry name" value="FAM193 C-TERMINAL DOMAIN-CONTAINING PROTEIN"/>
    <property type="match status" value="1"/>
</dbReference>
<feature type="region of interest" description="Disordered" evidence="1">
    <location>
        <begin position="1"/>
        <end position="39"/>
    </location>
</feature>
<reference evidence="2" key="1">
    <citation type="journal article" date="2012" name="Nature">
        <title>The oyster genome reveals stress adaptation and complexity of shell formation.</title>
        <authorList>
            <person name="Zhang G."/>
            <person name="Fang X."/>
            <person name="Guo X."/>
            <person name="Li L."/>
            <person name="Luo R."/>
            <person name="Xu F."/>
            <person name="Yang P."/>
            <person name="Zhang L."/>
            <person name="Wang X."/>
            <person name="Qi H."/>
            <person name="Xiong Z."/>
            <person name="Que H."/>
            <person name="Xie Y."/>
            <person name="Holland P.W."/>
            <person name="Paps J."/>
            <person name="Zhu Y."/>
            <person name="Wu F."/>
            <person name="Chen Y."/>
            <person name="Wang J."/>
            <person name="Peng C."/>
            <person name="Meng J."/>
            <person name="Yang L."/>
            <person name="Liu J."/>
            <person name="Wen B."/>
            <person name="Zhang N."/>
            <person name="Huang Z."/>
            <person name="Zhu Q."/>
            <person name="Feng Y."/>
            <person name="Mount A."/>
            <person name="Hedgecock D."/>
            <person name="Xu Z."/>
            <person name="Liu Y."/>
            <person name="Domazet-Loso T."/>
            <person name="Du Y."/>
            <person name="Sun X."/>
            <person name="Zhang S."/>
            <person name="Liu B."/>
            <person name="Cheng P."/>
            <person name="Jiang X."/>
            <person name="Li J."/>
            <person name="Fan D."/>
            <person name="Wang W."/>
            <person name="Fu W."/>
            <person name="Wang T."/>
            <person name="Wang B."/>
            <person name="Zhang J."/>
            <person name="Peng Z."/>
            <person name="Li Y."/>
            <person name="Li N."/>
            <person name="Wang J."/>
            <person name="Chen M."/>
            <person name="He Y."/>
            <person name="Tan F."/>
            <person name="Song X."/>
            <person name="Zheng Q."/>
            <person name="Huang R."/>
            <person name="Yang H."/>
            <person name="Du X."/>
            <person name="Chen L."/>
            <person name="Yang M."/>
            <person name="Gaffney P.M."/>
            <person name="Wang S."/>
            <person name="Luo L."/>
            <person name="She Z."/>
            <person name="Ming Y."/>
            <person name="Huang W."/>
            <person name="Zhang S."/>
            <person name="Huang B."/>
            <person name="Zhang Y."/>
            <person name="Qu T."/>
            <person name="Ni P."/>
            <person name="Miao G."/>
            <person name="Wang J."/>
            <person name="Wang Q."/>
            <person name="Steinberg C.E."/>
            <person name="Wang H."/>
            <person name="Li N."/>
            <person name="Qian L."/>
            <person name="Zhang G."/>
            <person name="Li Y."/>
            <person name="Yang H."/>
            <person name="Liu X."/>
            <person name="Wang J."/>
            <person name="Yin Y."/>
            <person name="Wang J."/>
        </authorList>
    </citation>
    <scope>NUCLEOTIDE SEQUENCE [LARGE SCALE GENOMIC DNA]</scope>
    <source>
        <strain evidence="2">05x7-T-G4-1.051#20</strain>
    </source>
</reference>
<feature type="region of interest" description="Disordered" evidence="1">
    <location>
        <begin position="63"/>
        <end position="105"/>
    </location>
</feature>
<gene>
    <name evidence="2" type="ORF">CGI_10017566</name>
</gene>
<evidence type="ECO:0000256" key="1">
    <source>
        <dbReference type="SAM" id="MobiDB-lite"/>
    </source>
</evidence>
<feature type="compositionally biased region" description="Basic residues" evidence="1">
    <location>
        <begin position="83"/>
        <end position="94"/>
    </location>
</feature>